<evidence type="ECO:0000256" key="1">
    <source>
        <dbReference type="ARBA" id="ARBA00004651"/>
    </source>
</evidence>
<evidence type="ECO:0000256" key="5">
    <source>
        <dbReference type="ARBA" id="ARBA00023136"/>
    </source>
</evidence>
<dbReference type="PANTHER" id="PTHR34697:SF2">
    <property type="entry name" value="PHOSPHATIDYLGLYCEROL LYSYLTRANSFERASE"/>
    <property type="match status" value="1"/>
</dbReference>
<keyword evidence="4 6" id="KW-1133">Transmembrane helix</keyword>
<name>A0ABW1VEL7_9MICO</name>
<feature type="transmembrane region" description="Helical" evidence="6">
    <location>
        <begin position="182"/>
        <end position="199"/>
    </location>
</feature>
<feature type="transmembrane region" description="Helical" evidence="6">
    <location>
        <begin position="98"/>
        <end position="116"/>
    </location>
</feature>
<feature type="transmembrane region" description="Helical" evidence="6">
    <location>
        <begin position="12"/>
        <end position="38"/>
    </location>
</feature>
<gene>
    <name evidence="8" type="ORF">ACFQB0_09780</name>
</gene>
<sequence>MRTTRRIADYVAHVPVSVGFAALIVVTALLAGTFLGAASIDTKVSWAAGVTTTIENGSWWTVVTALCIPWDPFQLAAGVLASLVLLGIAERLLGSVRVLVAMSMTGVVGVTLGVALEAVGRAAGEWWAEMASFDLTLDPLTPLVGALLAASAFAGSLWRRRIRVSVFSFLLTFVLYDGDSSNVYRFIAALTGLFLGAILNRGGSTLRSHRSSHRETRTLLATIVAATAIGPIISLVNPNGFGAMSLVAHLFGESFPDKQATLDRCATEISAECERALALLSFAGVGPFLLVFVPLALLIVAAWGLRKGRRFALWLAIAVNLALAGLAWFSFDITATIKRAEADDWTSLDIGKLIVWIGATIAVPLVVAVLLFLRRGNFTIAAPHSAVVRFTYIVVATFLVLAVAYFAVALATIDAYTPDATLGDLAIDTLKRFIPVNFVVTTGDTIVPTDNLTFVLFQWLGVVFWAVFIVAAFRMFIAIESCVRDGDHQRIRELLRRRGGGTFGFMATWPGNVYWFSPDGEAAVAYRVINGIAITMSDPVCSEERSGRTIREFAAFCDANSWVPVFYSVHGHYLPIFGELGWLYTSIGEETLMRPIDLDMTGKPWKKVRQALNRGAKEGVTTLWTTWNELPISMIDQINQISEQWVAENELPEMGFTLGALEELKDPEVRLMLAVGADGRMQAITSWLPVYRDGEPIGWTMDFMRRADKTIPGIMEFLIASSALHMKEQGIELLSLSGAPLATAPLAVGETPPDPTAMTRLLEFLAKTLEPAYGFSSLFTFKAKFNPRYETIYMAYPDPLALPAIGTAIGKAYLPEVSAKEAISLMRTLTKQDERTLS</sequence>
<feature type="transmembrane region" description="Helical" evidence="6">
    <location>
        <begin position="456"/>
        <end position="479"/>
    </location>
</feature>
<evidence type="ECO:0000259" key="7">
    <source>
        <dbReference type="Pfam" id="PF09924"/>
    </source>
</evidence>
<keyword evidence="3 6" id="KW-0812">Transmembrane</keyword>
<evidence type="ECO:0000256" key="2">
    <source>
        <dbReference type="ARBA" id="ARBA00022475"/>
    </source>
</evidence>
<keyword evidence="9" id="KW-1185">Reference proteome</keyword>
<evidence type="ECO:0000313" key="8">
    <source>
        <dbReference type="EMBL" id="MFC6356396.1"/>
    </source>
</evidence>
<dbReference type="SUPFAM" id="SSF144091">
    <property type="entry name" value="Rhomboid-like"/>
    <property type="match status" value="1"/>
</dbReference>
<accession>A0ABW1VEL7</accession>
<dbReference type="EMBL" id="JBHSTP010000002">
    <property type="protein sequence ID" value="MFC6356396.1"/>
    <property type="molecule type" value="Genomic_DNA"/>
</dbReference>
<dbReference type="SUPFAM" id="SSF55729">
    <property type="entry name" value="Acyl-CoA N-acyltransferases (Nat)"/>
    <property type="match status" value="1"/>
</dbReference>
<evidence type="ECO:0000256" key="6">
    <source>
        <dbReference type="SAM" id="Phobius"/>
    </source>
</evidence>
<dbReference type="InterPro" id="IPR024320">
    <property type="entry name" value="LPG_synthase_C"/>
</dbReference>
<dbReference type="Gene3D" id="1.20.1540.10">
    <property type="entry name" value="Rhomboid-like"/>
    <property type="match status" value="1"/>
</dbReference>
<dbReference type="InterPro" id="IPR016181">
    <property type="entry name" value="Acyl_CoA_acyltransferase"/>
</dbReference>
<protein>
    <submittedName>
        <fullName evidence="8">Bifunctional lysylphosphatidylglycerol flippase/synthetase MprF</fullName>
    </submittedName>
</protein>
<keyword evidence="5 6" id="KW-0472">Membrane</keyword>
<keyword evidence="2" id="KW-1003">Cell membrane</keyword>
<proteinExistence type="predicted"/>
<dbReference type="InterPro" id="IPR051211">
    <property type="entry name" value="PG_lysyltransferase"/>
</dbReference>
<feature type="transmembrane region" description="Helical" evidence="6">
    <location>
        <begin position="58"/>
        <end position="86"/>
    </location>
</feature>
<evidence type="ECO:0000256" key="4">
    <source>
        <dbReference type="ARBA" id="ARBA00022989"/>
    </source>
</evidence>
<organism evidence="8 9">
    <name type="scientific">Luethyella okanaganae</name>
    <dbReference type="NCBI Taxonomy" id="69372"/>
    <lineage>
        <taxon>Bacteria</taxon>
        <taxon>Bacillati</taxon>
        <taxon>Actinomycetota</taxon>
        <taxon>Actinomycetes</taxon>
        <taxon>Micrococcales</taxon>
        <taxon>Microbacteriaceae</taxon>
        <taxon>Luethyella</taxon>
    </lineage>
</organism>
<dbReference type="InterPro" id="IPR035952">
    <property type="entry name" value="Rhomboid-like_sf"/>
</dbReference>
<feature type="transmembrane region" description="Helical" evidence="6">
    <location>
        <begin position="386"/>
        <end position="408"/>
    </location>
</feature>
<feature type="domain" description="Phosphatidylglycerol lysyltransferase C-terminal" evidence="7">
    <location>
        <begin position="492"/>
        <end position="796"/>
    </location>
</feature>
<feature type="transmembrane region" description="Helical" evidence="6">
    <location>
        <begin position="161"/>
        <end position="176"/>
    </location>
</feature>
<dbReference type="Proteomes" id="UP001596306">
    <property type="component" value="Unassembled WGS sequence"/>
</dbReference>
<feature type="transmembrane region" description="Helical" evidence="6">
    <location>
        <begin position="353"/>
        <end position="374"/>
    </location>
</feature>
<comment type="caution">
    <text evidence="8">The sequence shown here is derived from an EMBL/GenBank/DDBJ whole genome shotgun (WGS) entry which is preliminary data.</text>
</comment>
<feature type="transmembrane region" description="Helical" evidence="6">
    <location>
        <begin position="312"/>
        <end position="331"/>
    </location>
</feature>
<dbReference type="PANTHER" id="PTHR34697">
    <property type="entry name" value="PHOSPHATIDYLGLYCEROL LYSYLTRANSFERASE"/>
    <property type="match status" value="1"/>
</dbReference>
<reference evidence="9" key="1">
    <citation type="journal article" date="2019" name="Int. J. Syst. Evol. Microbiol.">
        <title>The Global Catalogue of Microorganisms (GCM) 10K type strain sequencing project: providing services to taxonomists for standard genome sequencing and annotation.</title>
        <authorList>
            <consortium name="The Broad Institute Genomics Platform"/>
            <consortium name="The Broad Institute Genome Sequencing Center for Infectious Disease"/>
            <person name="Wu L."/>
            <person name="Ma J."/>
        </authorList>
    </citation>
    <scope>NUCLEOTIDE SEQUENCE [LARGE SCALE GENOMIC DNA]</scope>
    <source>
        <strain evidence="9">CCUG 43304</strain>
    </source>
</reference>
<feature type="transmembrane region" description="Helical" evidence="6">
    <location>
        <begin position="500"/>
        <end position="517"/>
    </location>
</feature>
<evidence type="ECO:0000256" key="3">
    <source>
        <dbReference type="ARBA" id="ARBA00022692"/>
    </source>
</evidence>
<dbReference type="RefSeq" id="WP_386730753.1">
    <property type="nucleotide sequence ID" value="NZ_JBHSTP010000002.1"/>
</dbReference>
<comment type="subcellular location">
    <subcellularLocation>
        <location evidence="1">Cell membrane</location>
        <topology evidence="1">Multi-pass membrane protein</topology>
    </subcellularLocation>
</comment>
<evidence type="ECO:0000313" key="9">
    <source>
        <dbReference type="Proteomes" id="UP001596306"/>
    </source>
</evidence>
<feature type="transmembrane region" description="Helical" evidence="6">
    <location>
        <begin position="285"/>
        <end position="305"/>
    </location>
</feature>
<feature type="transmembrane region" description="Helical" evidence="6">
    <location>
        <begin position="136"/>
        <end position="154"/>
    </location>
</feature>
<dbReference type="Pfam" id="PF09924">
    <property type="entry name" value="LPG_synthase_C"/>
    <property type="match status" value="1"/>
</dbReference>
<feature type="transmembrane region" description="Helical" evidence="6">
    <location>
        <begin position="219"/>
        <end position="236"/>
    </location>
</feature>